<organism evidence="2 3">
    <name type="scientific">Oculimacula yallundae</name>
    <dbReference type="NCBI Taxonomy" id="86028"/>
    <lineage>
        <taxon>Eukaryota</taxon>
        <taxon>Fungi</taxon>
        <taxon>Dikarya</taxon>
        <taxon>Ascomycota</taxon>
        <taxon>Pezizomycotina</taxon>
        <taxon>Leotiomycetes</taxon>
        <taxon>Helotiales</taxon>
        <taxon>Ploettnerulaceae</taxon>
        <taxon>Oculimacula</taxon>
    </lineage>
</organism>
<accession>A0ABR4CAU2</accession>
<reference evidence="2 3" key="1">
    <citation type="journal article" date="2024" name="Commun. Biol.">
        <title>Comparative genomic analysis of thermophilic fungi reveals convergent evolutionary adaptations and gene losses.</title>
        <authorList>
            <person name="Steindorff A.S."/>
            <person name="Aguilar-Pontes M.V."/>
            <person name="Robinson A.J."/>
            <person name="Andreopoulos B."/>
            <person name="LaButti K."/>
            <person name="Kuo A."/>
            <person name="Mondo S."/>
            <person name="Riley R."/>
            <person name="Otillar R."/>
            <person name="Haridas S."/>
            <person name="Lipzen A."/>
            <person name="Grimwood J."/>
            <person name="Schmutz J."/>
            <person name="Clum A."/>
            <person name="Reid I.D."/>
            <person name="Moisan M.C."/>
            <person name="Butler G."/>
            <person name="Nguyen T.T.M."/>
            <person name="Dewar K."/>
            <person name="Conant G."/>
            <person name="Drula E."/>
            <person name="Henrissat B."/>
            <person name="Hansel C."/>
            <person name="Singer S."/>
            <person name="Hutchinson M.I."/>
            <person name="de Vries R.P."/>
            <person name="Natvig D.O."/>
            <person name="Powell A.J."/>
            <person name="Tsang A."/>
            <person name="Grigoriev I.V."/>
        </authorList>
    </citation>
    <scope>NUCLEOTIDE SEQUENCE [LARGE SCALE GENOMIC DNA]</scope>
    <source>
        <strain evidence="2 3">CBS 494.80</strain>
    </source>
</reference>
<protein>
    <submittedName>
        <fullName evidence="2">Uncharacterized protein</fullName>
    </submittedName>
</protein>
<dbReference type="Proteomes" id="UP001595075">
    <property type="component" value="Unassembled WGS sequence"/>
</dbReference>
<proteinExistence type="predicted"/>
<evidence type="ECO:0000313" key="3">
    <source>
        <dbReference type="Proteomes" id="UP001595075"/>
    </source>
</evidence>
<evidence type="ECO:0000313" key="2">
    <source>
        <dbReference type="EMBL" id="KAL2066349.1"/>
    </source>
</evidence>
<name>A0ABR4CAU2_9HELO</name>
<comment type="caution">
    <text evidence="2">The sequence shown here is derived from an EMBL/GenBank/DDBJ whole genome shotgun (WGS) entry which is preliminary data.</text>
</comment>
<dbReference type="EMBL" id="JAZHXI010000011">
    <property type="protein sequence ID" value="KAL2066349.1"/>
    <property type="molecule type" value="Genomic_DNA"/>
</dbReference>
<gene>
    <name evidence="2" type="ORF">VTL71DRAFT_2420</name>
</gene>
<keyword evidence="3" id="KW-1185">Reference proteome</keyword>
<sequence>MAYNLSGSVDEPAKTDLMSGSTSKPDSLSVSAAASIEMDSFSGPTSKSEFSRGCLLQMRRQRQSQPISAGAIGVMEDKKIVFNHWTAAEKFAQEKYKSIKTARKNIANRWYEIEDSVYAIAAKALEDLNRIAIAKSGSLDYDEQNLVYAVTNHFTIETRLFPLSMAYEKHSVTVNMHMAQEDWIELQLSERRPARKGKRNRDIAIRVEANESVVGGWGWGSTTNEESWEDLGITKEYEPVAWAVQLYNEKYREERSAISIGCYKPSLLRWSLTVGEQ</sequence>
<feature type="region of interest" description="Disordered" evidence="1">
    <location>
        <begin position="1"/>
        <end position="25"/>
    </location>
</feature>
<evidence type="ECO:0000256" key="1">
    <source>
        <dbReference type="SAM" id="MobiDB-lite"/>
    </source>
</evidence>